<evidence type="ECO:0000259" key="13">
    <source>
        <dbReference type="Pfam" id="PF00150"/>
    </source>
</evidence>
<feature type="chain" id="PRO_5003442803" description="glucan 1,3-beta-glucosidase" evidence="12">
    <location>
        <begin position="19"/>
        <end position="486"/>
    </location>
</feature>
<evidence type="ECO:0000256" key="9">
    <source>
        <dbReference type="ARBA" id="ARBA00038929"/>
    </source>
</evidence>
<dbReference type="GO" id="GO:0009251">
    <property type="term" value="P:glucan catabolic process"/>
    <property type="evidence" value="ECO:0007669"/>
    <property type="project" value="TreeGrafter"/>
</dbReference>
<evidence type="ECO:0000256" key="1">
    <source>
        <dbReference type="ARBA" id="ARBA00004613"/>
    </source>
</evidence>
<keyword evidence="15" id="KW-1185">Reference proteome</keyword>
<comment type="subcellular location">
    <subcellularLocation>
        <location evidence="1">Secreted</location>
    </subcellularLocation>
</comment>
<evidence type="ECO:0000256" key="5">
    <source>
        <dbReference type="ARBA" id="ARBA00022801"/>
    </source>
</evidence>
<reference evidence="14 15" key="1">
    <citation type="journal article" date="2011" name="Proc. Natl. Acad. Sci. U.S.A.">
        <title>Comparative genomics of xylose-fermenting fungi for enhanced biofuel production.</title>
        <authorList>
            <person name="Wohlbach D.J."/>
            <person name="Kuo A."/>
            <person name="Sato T.K."/>
            <person name="Potts K.M."/>
            <person name="Salamov A.A."/>
            <person name="LaButti K.M."/>
            <person name="Sun H."/>
            <person name="Clum A."/>
            <person name="Pangilinan J.L."/>
            <person name="Lindquist E.A."/>
            <person name="Lucas S."/>
            <person name="Lapidus A."/>
            <person name="Jin M."/>
            <person name="Gunawan C."/>
            <person name="Balan V."/>
            <person name="Dale B.E."/>
            <person name="Jeffries T.W."/>
            <person name="Zinkel R."/>
            <person name="Barry K.W."/>
            <person name="Grigoriev I.V."/>
            <person name="Gasch A.P."/>
        </authorList>
    </citation>
    <scope>NUCLEOTIDE SEQUENCE [LARGE SCALE GENOMIC DNA]</scope>
    <source>
        <strain evidence="15">ATCC 10573 / BCRC 21748 / CBS 615 / JCM 9827 / NBRC 10315 / NRRL Y-1498 / VKM Y-70</strain>
    </source>
</reference>
<comment type="similarity">
    <text evidence="2 10">Belongs to the glycosyl hydrolase 5 (cellulase A) family.</text>
</comment>
<evidence type="ECO:0000256" key="7">
    <source>
        <dbReference type="ARBA" id="ARBA00023316"/>
    </source>
</evidence>
<evidence type="ECO:0000256" key="10">
    <source>
        <dbReference type="RuleBase" id="RU361153"/>
    </source>
</evidence>
<dbReference type="STRING" id="590646.G3B2F5"/>
<dbReference type="InterPro" id="IPR017853">
    <property type="entry name" value="GH"/>
</dbReference>
<gene>
    <name evidence="14" type="ORF">CANTEDRAFT_120475</name>
</gene>
<protein>
    <recommendedName>
        <fullName evidence="9">glucan 1,3-beta-glucosidase</fullName>
        <ecNumber evidence="9">3.2.1.58</ecNumber>
    </recommendedName>
</protein>
<keyword evidence="4 12" id="KW-0732">Signal</keyword>
<dbReference type="HOGENOM" id="CLU_004624_0_1_1"/>
<proteinExistence type="inferred from homology"/>
<dbReference type="InterPro" id="IPR001547">
    <property type="entry name" value="Glyco_hydro_5"/>
</dbReference>
<dbReference type="PROSITE" id="PS00659">
    <property type="entry name" value="GLYCOSYL_HYDROL_F5"/>
    <property type="match status" value="1"/>
</dbReference>
<keyword evidence="5 10" id="KW-0378">Hydrolase</keyword>
<dbReference type="AlphaFoldDB" id="G3B2F5"/>
<keyword evidence="7" id="KW-0961">Cell wall biogenesis/degradation</keyword>
<dbReference type="PANTHER" id="PTHR31297:SF1">
    <property type="entry name" value="GLUCAN 1,3-BETA-GLUCOSIDASE I_II-RELATED"/>
    <property type="match status" value="1"/>
</dbReference>
<accession>G3B2F5</accession>
<dbReference type="Pfam" id="PF00150">
    <property type="entry name" value="Cellulase"/>
    <property type="match status" value="1"/>
</dbReference>
<dbReference type="Proteomes" id="UP000000707">
    <property type="component" value="Unassembled WGS sequence"/>
</dbReference>
<feature type="domain" description="Glycoside hydrolase family 5" evidence="13">
    <location>
        <begin position="96"/>
        <end position="341"/>
    </location>
</feature>
<evidence type="ECO:0000256" key="4">
    <source>
        <dbReference type="ARBA" id="ARBA00022729"/>
    </source>
</evidence>
<dbReference type="InterPro" id="IPR050386">
    <property type="entry name" value="Glycosyl_hydrolase_5"/>
</dbReference>
<comment type="catalytic activity">
    <reaction evidence="8">
        <text>Successive hydrolysis of beta-D-glucose units from the non-reducing ends of (1-&gt;3)-beta-D-glucans, releasing alpha-glucose.</text>
        <dbReference type="EC" id="3.2.1.58"/>
    </reaction>
</comment>
<dbReference type="PANTHER" id="PTHR31297">
    <property type="entry name" value="GLUCAN ENDO-1,6-BETA-GLUCOSIDASE B"/>
    <property type="match status" value="1"/>
</dbReference>
<dbReference type="GO" id="GO:0071555">
    <property type="term" value="P:cell wall organization"/>
    <property type="evidence" value="ECO:0007669"/>
    <property type="project" value="UniProtKB-KW"/>
</dbReference>
<dbReference type="SUPFAM" id="SSF51445">
    <property type="entry name" value="(Trans)glycosidases"/>
    <property type="match status" value="1"/>
</dbReference>
<sequence>MHFFWWSVAFTLWTAVSAFNVTLPSNGSLYQPATTSRNLQLKGVALGGWLVLEPYITPSLFLAFNATNGTEADIPVDEYHYCKALGPTEAKKRLRKHWDGFYNESDFETIKSYGLNMVRIPIGYWAFQRLDSDPYVAGAAEYLDKAISWAYKNDLKVWVDLHGVPGSQNGFDNSGYRDIGYPGWFNHTENVNVTYAVLQQIYAKYGGSHIASQYPDTVIGIEVVNEPYSPKISMKKIETFYRNTYADARRIQKVNNTIVFHDAFKSAGYFDDFMTFAATSNTSNRTTQNYNIMIDHHHYEVFDSGALNLTVAGHISNIKGYSEGIHDELDSHPAVVGEWSAALTDCAPWLNGVGIGTRWEGTSPYTNDAIGKCDDVNDFSAWSDDRKKNYRKFIEIQLDQYESQTSGWIFWCFKTETSIEWDLSRLVDLELFPQPLDDREYIVNGTDTDPDARDADDDGPAGKESGAGCVTASVMAVVMAVSIYIL</sequence>
<dbReference type="OrthoDB" id="62120at2759"/>
<evidence type="ECO:0000313" key="15">
    <source>
        <dbReference type="Proteomes" id="UP000000707"/>
    </source>
</evidence>
<dbReference type="GO" id="GO:0009986">
    <property type="term" value="C:cell surface"/>
    <property type="evidence" value="ECO:0007669"/>
    <property type="project" value="TreeGrafter"/>
</dbReference>
<evidence type="ECO:0000256" key="2">
    <source>
        <dbReference type="ARBA" id="ARBA00005641"/>
    </source>
</evidence>
<evidence type="ECO:0000313" key="14">
    <source>
        <dbReference type="EMBL" id="EGV64661.1"/>
    </source>
</evidence>
<dbReference type="GO" id="GO:0005576">
    <property type="term" value="C:extracellular region"/>
    <property type="evidence" value="ECO:0007669"/>
    <property type="project" value="UniProtKB-SubCell"/>
</dbReference>
<name>G3B2F5_CANTC</name>
<feature type="signal peptide" evidence="12">
    <location>
        <begin position="1"/>
        <end position="18"/>
    </location>
</feature>
<dbReference type="GO" id="GO:0004338">
    <property type="term" value="F:glucan exo-1,3-beta-glucosidase activity"/>
    <property type="evidence" value="ECO:0007669"/>
    <property type="project" value="UniProtKB-EC"/>
</dbReference>
<evidence type="ECO:0000256" key="11">
    <source>
        <dbReference type="SAM" id="MobiDB-lite"/>
    </source>
</evidence>
<dbReference type="EMBL" id="GL996515">
    <property type="protein sequence ID" value="EGV64661.1"/>
    <property type="molecule type" value="Genomic_DNA"/>
</dbReference>
<evidence type="ECO:0000256" key="3">
    <source>
        <dbReference type="ARBA" id="ARBA00022525"/>
    </source>
</evidence>
<organism evidence="15">
    <name type="scientific">Candida tenuis (strain ATCC 10573 / BCRC 21748 / CBS 615 / JCM 9827 / NBRC 10315 / NRRL Y-1498 / VKM Y-70)</name>
    <name type="common">Yeast</name>
    <name type="synonym">Yamadazyma tenuis</name>
    <dbReference type="NCBI Taxonomy" id="590646"/>
    <lineage>
        <taxon>Eukaryota</taxon>
        <taxon>Fungi</taxon>
        <taxon>Dikarya</taxon>
        <taxon>Ascomycota</taxon>
        <taxon>Saccharomycotina</taxon>
        <taxon>Pichiomycetes</taxon>
        <taxon>Debaryomycetaceae</taxon>
        <taxon>Yamadazyma</taxon>
    </lineage>
</organism>
<dbReference type="Gene3D" id="3.20.20.80">
    <property type="entry name" value="Glycosidases"/>
    <property type="match status" value="1"/>
</dbReference>
<keyword evidence="6 10" id="KW-0326">Glycosidase</keyword>
<evidence type="ECO:0000256" key="8">
    <source>
        <dbReference type="ARBA" id="ARBA00036824"/>
    </source>
</evidence>
<feature type="region of interest" description="Disordered" evidence="11">
    <location>
        <begin position="442"/>
        <end position="464"/>
    </location>
</feature>
<dbReference type="InterPro" id="IPR018087">
    <property type="entry name" value="Glyco_hydro_5_CS"/>
</dbReference>
<keyword evidence="3" id="KW-0964">Secreted</keyword>
<dbReference type="eggNOG" id="ENOG502QPYU">
    <property type="taxonomic scope" value="Eukaryota"/>
</dbReference>
<evidence type="ECO:0000256" key="12">
    <source>
        <dbReference type="SAM" id="SignalP"/>
    </source>
</evidence>
<evidence type="ECO:0000256" key="6">
    <source>
        <dbReference type="ARBA" id="ARBA00023295"/>
    </source>
</evidence>
<dbReference type="EC" id="3.2.1.58" evidence="9"/>